<feature type="transmembrane region" description="Helical" evidence="5">
    <location>
        <begin position="296"/>
        <end position="313"/>
    </location>
</feature>
<protein>
    <recommendedName>
        <fullName evidence="6">Major facilitator superfamily (MFS) profile domain-containing protein</fullName>
    </recommendedName>
</protein>
<dbReference type="GO" id="GO:0016020">
    <property type="term" value="C:membrane"/>
    <property type="evidence" value="ECO:0007669"/>
    <property type="project" value="UniProtKB-SubCell"/>
</dbReference>
<dbReference type="InterPro" id="IPR011701">
    <property type="entry name" value="MFS"/>
</dbReference>
<keyword evidence="3 5" id="KW-1133">Transmembrane helix</keyword>
<dbReference type="PROSITE" id="PS50850">
    <property type="entry name" value="MFS"/>
    <property type="match status" value="1"/>
</dbReference>
<evidence type="ECO:0000256" key="1">
    <source>
        <dbReference type="ARBA" id="ARBA00004141"/>
    </source>
</evidence>
<evidence type="ECO:0000313" key="8">
    <source>
        <dbReference type="Proteomes" id="UP000005953"/>
    </source>
</evidence>
<keyword evidence="8" id="KW-1185">Reference proteome</keyword>
<evidence type="ECO:0000256" key="2">
    <source>
        <dbReference type="ARBA" id="ARBA00022692"/>
    </source>
</evidence>
<gene>
    <name evidence="7" type="ORF">MED297_17088</name>
</gene>
<dbReference type="Pfam" id="PF07690">
    <property type="entry name" value="MFS_1"/>
    <property type="match status" value="1"/>
</dbReference>
<sequence>MPPGQPWQRNLTLMNVISFARTFLIIMPVFVPLMESYGLNMQQTMLLQSVFAGTTLILELPSGYVADVFGRKNTLMVGYLLAGAGFSQIVWAETFWSLVLFEFTLGCAMSLVSGSDTALVFESEKALSSEQNYGAIGRMLSWMNFGEGTAALCAFFLVAWDLRLILWVQAIVGWVPFILSFALTEPARSDQIELKRTTHGAWRAFRLSPVTLLVTLVFVACMSTTYLATWLNQSLWQRHQLPLETFGLIWGLFSMTVAIASRYSDRLPTRLAGFGAFGLLSIVVTIAWVALISRSLAIIIAGGFLMAVFRGLVAPRLKVAINQSIDNVYRATVNSIVASFFRIATFFLGPLMGMAVDIYDADVAAMFLVVLIVPAILGLWYLDQYLETSSAQNS</sequence>
<keyword evidence="2 5" id="KW-0812">Transmembrane</keyword>
<comment type="caution">
    <text evidence="7">The sequence shown here is derived from an EMBL/GenBank/DDBJ whole genome shotgun (WGS) entry which is preliminary data.</text>
</comment>
<feature type="transmembrane region" description="Helical" evidence="5">
    <location>
        <begin position="166"/>
        <end position="183"/>
    </location>
</feature>
<dbReference type="EMBL" id="AAOE01000013">
    <property type="protein sequence ID" value="EAR09078.1"/>
    <property type="molecule type" value="Genomic_DNA"/>
</dbReference>
<feature type="transmembrane region" description="Helical" evidence="5">
    <location>
        <begin position="12"/>
        <end position="33"/>
    </location>
</feature>
<dbReference type="STRING" id="314283.MED297_17088"/>
<dbReference type="SUPFAM" id="SSF103473">
    <property type="entry name" value="MFS general substrate transporter"/>
    <property type="match status" value="1"/>
</dbReference>
<dbReference type="OrthoDB" id="9773404at2"/>
<organism evidence="7 8">
    <name type="scientific">Reinekea blandensis MED297</name>
    <dbReference type="NCBI Taxonomy" id="314283"/>
    <lineage>
        <taxon>Bacteria</taxon>
        <taxon>Pseudomonadati</taxon>
        <taxon>Pseudomonadota</taxon>
        <taxon>Gammaproteobacteria</taxon>
        <taxon>Oceanospirillales</taxon>
        <taxon>Saccharospirillaceae</taxon>
        <taxon>Reinekea</taxon>
    </lineage>
</organism>
<dbReference type="RefSeq" id="WP_008043789.1">
    <property type="nucleotide sequence ID" value="NZ_CH724150.1"/>
</dbReference>
<dbReference type="InterPro" id="IPR005829">
    <property type="entry name" value="Sugar_transporter_CS"/>
</dbReference>
<reference evidence="7 8" key="1">
    <citation type="submission" date="2006-02" db="EMBL/GenBank/DDBJ databases">
        <authorList>
            <person name="Pinhassi J."/>
            <person name="Pedros-Alio C."/>
            <person name="Ferriera S."/>
            <person name="Johnson J."/>
            <person name="Kravitz S."/>
            <person name="Halpern A."/>
            <person name="Remington K."/>
            <person name="Beeson K."/>
            <person name="Tran B."/>
            <person name="Rogers Y.-H."/>
            <person name="Friedman R."/>
            <person name="Venter J.C."/>
        </authorList>
    </citation>
    <scope>NUCLEOTIDE SEQUENCE [LARGE SCALE GENOMIC DNA]</scope>
    <source>
        <strain evidence="7 8">MED297</strain>
    </source>
</reference>
<proteinExistence type="predicted"/>
<feature type="transmembrane region" description="Helical" evidence="5">
    <location>
        <begin position="73"/>
        <end position="92"/>
    </location>
</feature>
<feature type="transmembrane region" description="Helical" evidence="5">
    <location>
        <begin position="271"/>
        <end position="290"/>
    </location>
</feature>
<dbReference type="InterPro" id="IPR053160">
    <property type="entry name" value="MFS_DHA3_Transporter"/>
</dbReference>
<evidence type="ECO:0000313" key="7">
    <source>
        <dbReference type="EMBL" id="EAR09078.1"/>
    </source>
</evidence>
<dbReference type="PANTHER" id="PTHR23530:SF1">
    <property type="entry name" value="PERMEASE, MAJOR FACILITATOR SUPERFAMILY-RELATED"/>
    <property type="match status" value="1"/>
</dbReference>
<evidence type="ECO:0000259" key="6">
    <source>
        <dbReference type="PROSITE" id="PS50850"/>
    </source>
</evidence>
<dbReference type="InterPro" id="IPR020846">
    <property type="entry name" value="MFS_dom"/>
</dbReference>
<dbReference type="HOGENOM" id="CLU_046685_2_1_6"/>
<dbReference type="GO" id="GO:0022857">
    <property type="term" value="F:transmembrane transporter activity"/>
    <property type="evidence" value="ECO:0007669"/>
    <property type="project" value="InterPro"/>
</dbReference>
<feature type="transmembrane region" description="Helical" evidence="5">
    <location>
        <begin position="204"/>
        <end position="229"/>
    </location>
</feature>
<name>A4BFI3_9GAMM</name>
<accession>A4BFI3</accession>
<feature type="domain" description="Major facilitator superfamily (MFS) profile" evidence="6">
    <location>
        <begin position="1"/>
        <end position="386"/>
    </location>
</feature>
<dbReference type="PROSITE" id="PS00216">
    <property type="entry name" value="SUGAR_TRANSPORT_1"/>
    <property type="match status" value="1"/>
</dbReference>
<feature type="transmembrane region" description="Helical" evidence="5">
    <location>
        <begin position="241"/>
        <end position="259"/>
    </location>
</feature>
<evidence type="ECO:0000256" key="3">
    <source>
        <dbReference type="ARBA" id="ARBA00022989"/>
    </source>
</evidence>
<comment type="subcellular location">
    <subcellularLocation>
        <location evidence="1">Membrane</location>
        <topology evidence="1">Multi-pass membrane protein</topology>
    </subcellularLocation>
</comment>
<feature type="transmembrane region" description="Helical" evidence="5">
    <location>
        <begin position="363"/>
        <end position="382"/>
    </location>
</feature>
<feature type="transmembrane region" description="Helical" evidence="5">
    <location>
        <begin position="333"/>
        <end position="351"/>
    </location>
</feature>
<dbReference type="AlphaFoldDB" id="A4BFI3"/>
<feature type="transmembrane region" description="Helical" evidence="5">
    <location>
        <begin position="45"/>
        <end position="66"/>
    </location>
</feature>
<evidence type="ECO:0000256" key="5">
    <source>
        <dbReference type="SAM" id="Phobius"/>
    </source>
</evidence>
<dbReference type="PANTHER" id="PTHR23530">
    <property type="entry name" value="TRANSPORT PROTEIN-RELATED"/>
    <property type="match status" value="1"/>
</dbReference>
<keyword evidence="4 5" id="KW-0472">Membrane</keyword>
<dbReference type="Proteomes" id="UP000005953">
    <property type="component" value="Unassembled WGS sequence"/>
</dbReference>
<evidence type="ECO:0000256" key="4">
    <source>
        <dbReference type="ARBA" id="ARBA00023136"/>
    </source>
</evidence>
<dbReference type="InterPro" id="IPR036259">
    <property type="entry name" value="MFS_trans_sf"/>
</dbReference>
<dbReference type="Gene3D" id="1.20.1250.20">
    <property type="entry name" value="MFS general substrate transporter like domains"/>
    <property type="match status" value="1"/>
</dbReference>